<dbReference type="InterPro" id="IPR027444">
    <property type="entry name" value="H-NS_C_dom"/>
</dbReference>
<dbReference type="PANTHER" id="PTHR38097:SF2">
    <property type="entry name" value="DNA-BINDING PROTEIN STPA"/>
    <property type="match status" value="1"/>
</dbReference>
<evidence type="ECO:0000256" key="6">
    <source>
        <dbReference type="PIRSR" id="PIRSR002096-1"/>
    </source>
</evidence>
<dbReference type="GO" id="GO:0000976">
    <property type="term" value="F:transcription cis-regulatory region binding"/>
    <property type="evidence" value="ECO:0007669"/>
    <property type="project" value="TreeGrafter"/>
</dbReference>
<dbReference type="Gene3D" id="4.10.430.10">
    <property type="entry name" value="Histone-like protein H-NS, C-terminal domain"/>
    <property type="match status" value="1"/>
</dbReference>
<dbReference type="GO" id="GO:0003681">
    <property type="term" value="F:bent DNA binding"/>
    <property type="evidence" value="ECO:0007669"/>
    <property type="project" value="TreeGrafter"/>
</dbReference>
<dbReference type="InterPro" id="IPR054180">
    <property type="entry name" value="H-NS-like_N"/>
</dbReference>
<feature type="coiled-coil region" evidence="7">
    <location>
        <begin position="33"/>
        <end position="67"/>
    </location>
</feature>
<feature type="region of interest" description="Disordered" evidence="8">
    <location>
        <begin position="81"/>
        <end position="111"/>
    </location>
</feature>
<dbReference type="GO" id="GO:0003680">
    <property type="term" value="F:minor groove of adenine-thymine-rich DNA binding"/>
    <property type="evidence" value="ECO:0007669"/>
    <property type="project" value="TreeGrafter"/>
</dbReference>
<keyword evidence="4 5" id="KW-0238">DNA-binding</keyword>
<dbReference type="RefSeq" id="WP_126825601.1">
    <property type="nucleotide sequence ID" value="NZ_PIQG01000001.1"/>
</dbReference>
<evidence type="ECO:0000256" key="5">
    <source>
        <dbReference type="PIRNR" id="PIRNR002096"/>
    </source>
</evidence>
<evidence type="ECO:0000256" key="1">
    <source>
        <dbReference type="ARBA" id="ARBA00004453"/>
    </source>
</evidence>
<dbReference type="PANTHER" id="PTHR38097">
    <property type="match status" value="1"/>
</dbReference>
<dbReference type="GO" id="GO:0001217">
    <property type="term" value="F:DNA-binding transcription repressor activity"/>
    <property type="evidence" value="ECO:0007669"/>
    <property type="project" value="TreeGrafter"/>
</dbReference>
<dbReference type="Gene3D" id="1.10.287.1050">
    <property type="entry name" value="H-NS histone-like proteins"/>
    <property type="match status" value="1"/>
</dbReference>
<feature type="DNA-binding region" evidence="6">
    <location>
        <begin position="112"/>
        <end position="117"/>
    </location>
</feature>
<dbReference type="EMBL" id="PIQG01000001">
    <property type="protein sequence ID" value="RUO79523.1"/>
    <property type="molecule type" value="Genomic_DNA"/>
</dbReference>
<evidence type="ECO:0000256" key="8">
    <source>
        <dbReference type="SAM" id="MobiDB-lite"/>
    </source>
</evidence>
<comment type="subcellular location">
    <subcellularLocation>
        <location evidence="1">Cytoplasm</location>
        <location evidence="1">Nucleoid</location>
    </subcellularLocation>
</comment>
<name>A0A432ZNS0_9GAMM</name>
<dbReference type="InterPro" id="IPR037150">
    <property type="entry name" value="H-NS_C_dom_sf"/>
</dbReference>
<accession>A0A432ZNS0</accession>
<dbReference type="GO" id="GO:0032993">
    <property type="term" value="C:protein-DNA complex"/>
    <property type="evidence" value="ECO:0007669"/>
    <property type="project" value="TreeGrafter"/>
</dbReference>
<organism evidence="10 11">
    <name type="scientific">Pseudidiomarina taiwanensis</name>
    <dbReference type="NCBI Taxonomy" id="337250"/>
    <lineage>
        <taxon>Bacteria</taxon>
        <taxon>Pseudomonadati</taxon>
        <taxon>Pseudomonadota</taxon>
        <taxon>Gammaproteobacteria</taxon>
        <taxon>Alteromonadales</taxon>
        <taxon>Idiomarinaceae</taxon>
        <taxon>Pseudidiomarina</taxon>
    </lineage>
</organism>
<comment type="caution">
    <text evidence="10">The sequence shown here is derived from an EMBL/GenBank/DDBJ whole genome shotgun (WGS) entry which is preliminary data.</text>
</comment>
<dbReference type="SUPFAM" id="SSF81273">
    <property type="entry name" value="H-NS histone-like proteins"/>
    <property type="match status" value="2"/>
</dbReference>
<dbReference type="Proteomes" id="UP000288279">
    <property type="component" value="Unassembled WGS sequence"/>
</dbReference>
<comment type="similarity">
    <text evidence="2 5">Belongs to the histone-like protein H-NS family.</text>
</comment>
<reference evidence="10 11" key="1">
    <citation type="journal article" date="2011" name="Front. Microbiol.">
        <title>Genomic signatures of strain selection and enhancement in Bacillus atrophaeus var. globigii, a historical biowarfare simulant.</title>
        <authorList>
            <person name="Gibbons H.S."/>
            <person name="Broomall S.M."/>
            <person name="McNew L.A."/>
            <person name="Daligault H."/>
            <person name="Chapman C."/>
            <person name="Bruce D."/>
            <person name="Karavis M."/>
            <person name="Krepps M."/>
            <person name="McGregor P.A."/>
            <person name="Hong C."/>
            <person name="Park K.H."/>
            <person name="Akmal A."/>
            <person name="Feldman A."/>
            <person name="Lin J.S."/>
            <person name="Chang W.E."/>
            <person name="Higgs B.W."/>
            <person name="Demirev P."/>
            <person name="Lindquist J."/>
            <person name="Liem A."/>
            <person name="Fochler E."/>
            <person name="Read T.D."/>
            <person name="Tapia R."/>
            <person name="Johnson S."/>
            <person name="Bishop-Lilly K.A."/>
            <person name="Detter C."/>
            <person name="Han C."/>
            <person name="Sozhamannan S."/>
            <person name="Rosenzweig C.N."/>
            <person name="Skowronski E.W."/>
        </authorList>
    </citation>
    <scope>NUCLEOTIDE SEQUENCE [LARGE SCALE GENOMIC DNA]</scope>
    <source>
        <strain evidence="10 11">PIT1</strain>
    </source>
</reference>
<evidence type="ECO:0000256" key="7">
    <source>
        <dbReference type="SAM" id="Coils"/>
    </source>
</evidence>
<evidence type="ECO:0000313" key="10">
    <source>
        <dbReference type="EMBL" id="RUO79523.1"/>
    </source>
</evidence>
<evidence type="ECO:0000256" key="3">
    <source>
        <dbReference type="ARBA" id="ARBA00022490"/>
    </source>
</evidence>
<keyword evidence="3" id="KW-0963">Cytoplasm</keyword>
<keyword evidence="11" id="KW-1185">Reference proteome</keyword>
<gene>
    <name evidence="10" type="ORF">CWI83_03185</name>
</gene>
<proteinExistence type="inferred from homology"/>
<dbReference type="InterPro" id="IPR001801">
    <property type="entry name" value="Histone_HNS"/>
</dbReference>
<dbReference type="Pfam" id="PF00816">
    <property type="entry name" value="Histone_HNS"/>
    <property type="match status" value="1"/>
</dbReference>
<dbReference type="SMART" id="SM00528">
    <property type="entry name" value="HNS"/>
    <property type="match status" value="1"/>
</dbReference>
<sequence>MTDILKILTHGRRLKAAVKELSIEEIIAVKEKLEKVIEDRKVEEAEARAAEAQRQAKIQELREAMAAAGIALDDLADGSVKTAKPKRKRAPKPAKYAFTDPSSGERLTWTGQGRMPKVLKNRLDAGAKLDDFLI</sequence>
<dbReference type="GO" id="GO:0030527">
    <property type="term" value="F:structural constituent of chromatin"/>
    <property type="evidence" value="ECO:0007669"/>
    <property type="project" value="InterPro"/>
</dbReference>
<dbReference type="GO" id="GO:0046983">
    <property type="term" value="F:protein dimerization activity"/>
    <property type="evidence" value="ECO:0007669"/>
    <property type="project" value="InterPro"/>
</dbReference>
<dbReference type="InterPro" id="IPR027454">
    <property type="entry name" value="Histone_HNS_N"/>
</dbReference>
<evidence type="ECO:0000259" key="9">
    <source>
        <dbReference type="SMART" id="SM00528"/>
    </source>
</evidence>
<evidence type="ECO:0000256" key="2">
    <source>
        <dbReference type="ARBA" id="ARBA00010610"/>
    </source>
</evidence>
<keyword evidence="7" id="KW-0175">Coiled coil</keyword>
<dbReference type="Pfam" id="PF22470">
    <property type="entry name" value="Histone_HNS_N"/>
    <property type="match status" value="1"/>
</dbReference>
<dbReference type="OrthoDB" id="6088948at2"/>
<feature type="compositionally biased region" description="Basic residues" evidence="8">
    <location>
        <begin position="83"/>
        <end position="92"/>
    </location>
</feature>
<feature type="domain" description="DNA-binding protein H-NS-like C-terminal" evidence="9">
    <location>
        <begin position="86"/>
        <end position="134"/>
    </location>
</feature>
<protein>
    <recommendedName>
        <fullName evidence="5">DNA-binding protein</fullName>
    </recommendedName>
</protein>
<evidence type="ECO:0000256" key="4">
    <source>
        <dbReference type="ARBA" id="ARBA00023125"/>
    </source>
</evidence>
<evidence type="ECO:0000313" key="11">
    <source>
        <dbReference type="Proteomes" id="UP000288279"/>
    </source>
</evidence>
<dbReference type="AlphaFoldDB" id="A0A432ZNS0"/>
<dbReference type="GO" id="GO:0009295">
    <property type="term" value="C:nucleoid"/>
    <property type="evidence" value="ECO:0007669"/>
    <property type="project" value="UniProtKB-SubCell"/>
</dbReference>
<dbReference type="GO" id="GO:0005829">
    <property type="term" value="C:cytosol"/>
    <property type="evidence" value="ECO:0007669"/>
    <property type="project" value="TreeGrafter"/>
</dbReference>
<dbReference type="PIRSF" id="PIRSF002096">
    <property type="entry name" value="HnS"/>
    <property type="match status" value="1"/>
</dbReference>